<evidence type="ECO:0000256" key="1">
    <source>
        <dbReference type="SAM" id="Phobius"/>
    </source>
</evidence>
<feature type="transmembrane region" description="Helical" evidence="1">
    <location>
        <begin position="190"/>
        <end position="219"/>
    </location>
</feature>
<keyword evidence="3" id="KW-1185">Reference proteome</keyword>
<accession>A0A841L5J3</accession>
<evidence type="ECO:0000313" key="2">
    <source>
        <dbReference type="EMBL" id="MBB6217585.1"/>
    </source>
</evidence>
<keyword evidence="1" id="KW-0472">Membrane</keyword>
<protein>
    <recommendedName>
        <fullName evidence="4">Polymer-forming cytoskeletal protein</fullName>
    </recommendedName>
</protein>
<dbReference type="AlphaFoldDB" id="A0A841L5J3"/>
<organism evidence="2 3">
    <name type="scientific">Anaerosolibacter carboniphilus</name>
    <dbReference type="NCBI Taxonomy" id="1417629"/>
    <lineage>
        <taxon>Bacteria</taxon>
        <taxon>Bacillati</taxon>
        <taxon>Bacillota</taxon>
        <taxon>Clostridia</taxon>
        <taxon>Peptostreptococcales</taxon>
        <taxon>Thermotaleaceae</taxon>
        <taxon>Anaerosolibacter</taxon>
    </lineage>
</organism>
<evidence type="ECO:0000313" key="3">
    <source>
        <dbReference type="Proteomes" id="UP000579281"/>
    </source>
</evidence>
<name>A0A841L5J3_9FIRM</name>
<reference evidence="2 3" key="1">
    <citation type="submission" date="2020-08" db="EMBL/GenBank/DDBJ databases">
        <title>Genomic Encyclopedia of Type Strains, Phase IV (KMG-IV): sequencing the most valuable type-strain genomes for metagenomic binning, comparative biology and taxonomic classification.</title>
        <authorList>
            <person name="Goeker M."/>
        </authorList>
    </citation>
    <scope>NUCLEOTIDE SEQUENCE [LARGE SCALE GENOMIC DNA]</scope>
    <source>
        <strain evidence="2 3">DSM 103526</strain>
    </source>
</reference>
<feature type="transmembrane region" description="Helical" evidence="1">
    <location>
        <begin position="142"/>
        <end position="169"/>
    </location>
</feature>
<keyword evidence="1" id="KW-0812">Transmembrane</keyword>
<dbReference type="EMBL" id="JACHEN010000025">
    <property type="protein sequence ID" value="MBB6217585.1"/>
    <property type="molecule type" value="Genomic_DNA"/>
</dbReference>
<dbReference type="RefSeq" id="WP_184312082.1">
    <property type="nucleotide sequence ID" value="NZ_JACHEN010000025.1"/>
</dbReference>
<keyword evidence="1" id="KW-1133">Transmembrane helix</keyword>
<gene>
    <name evidence="2" type="ORF">HNQ80_003708</name>
</gene>
<evidence type="ECO:0008006" key="4">
    <source>
        <dbReference type="Google" id="ProtNLM"/>
    </source>
</evidence>
<proteinExistence type="predicted"/>
<comment type="caution">
    <text evidence="2">The sequence shown here is derived from an EMBL/GenBank/DDBJ whole genome shotgun (WGS) entry which is preliminary data.</text>
</comment>
<feature type="transmembrane region" description="Helical" evidence="1">
    <location>
        <begin position="255"/>
        <end position="277"/>
    </location>
</feature>
<dbReference type="Proteomes" id="UP000579281">
    <property type="component" value="Unassembled WGS sequence"/>
</dbReference>
<sequence length="306" mass="32172">MKNKGIRIMIVTIILMILITGTVFGSSVRQVSDMMGIFEDIHVPKDTVVYGSTVAIFGDILMEGKVNGDVVAIFGDIKVDGSVSGDTVAIFGDIHITAQGSVGGNAIQMLGGKMVTAPGARVGGEKISVASFSIGGLSGLGALLALIFSLTLGKVIIGYVFSILAILLLPDRFDHMALAVNYDIGKNFIIGILVIVGFYVLAAILVMVVIGIPFLLLLIPLMGLLSFTGNTAVKLAIGKKIEAALNKDWSQMMELFIGTLIYGVIELTLIGKSLIFVGKAIGIGAVIDSKFGKPILSLEPPRMSDN</sequence>